<organism evidence="2 3">
    <name type="scientific">Bifidobacterium callitrichos DSM 23973</name>
    <dbReference type="NCBI Taxonomy" id="1437609"/>
    <lineage>
        <taxon>Bacteria</taxon>
        <taxon>Bacillati</taxon>
        <taxon>Actinomycetota</taxon>
        <taxon>Actinomycetes</taxon>
        <taxon>Bifidobacteriales</taxon>
        <taxon>Bifidobacteriaceae</taxon>
        <taxon>Bifidobacterium</taxon>
    </lineage>
</organism>
<dbReference type="EMBL" id="JGYS01000033">
    <property type="protein sequence ID" value="KFI49887.1"/>
    <property type="molecule type" value="Genomic_DNA"/>
</dbReference>
<dbReference type="InterPro" id="IPR006881">
    <property type="entry name" value="RepA_C"/>
</dbReference>
<protein>
    <submittedName>
        <fullName evidence="2">Plasmid encoded RepA protein</fullName>
    </submittedName>
</protein>
<comment type="caution">
    <text evidence="2">The sequence shown here is derived from an EMBL/GenBank/DDBJ whole genome shotgun (WGS) entry which is preliminary data.</text>
</comment>
<dbReference type="Pfam" id="PF04796">
    <property type="entry name" value="RepA_C"/>
    <property type="match status" value="1"/>
</dbReference>
<evidence type="ECO:0000313" key="2">
    <source>
        <dbReference type="EMBL" id="KFI49887.1"/>
    </source>
</evidence>
<evidence type="ECO:0000256" key="1">
    <source>
        <dbReference type="SAM" id="MobiDB-lite"/>
    </source>
</evidence>
<dbReference type="STRING" id="1437609.BCAL_2402"/>
<evidence type="ECO:0000313" key="3">
    <source>
        <dbReference type="Proteomes" id="UP000029072"/>
    </source>
</evidence>
<dbReference type="AlphaFoldDB" id="A0A086ZTN7"/>
<accession>A0A086ZTN7</accession>
<dbReference type="Proteomes" id="UP000029072">
    <property type="component" value="Unassembled WGS sequence"/>
</dbReference>
<feature type="region of interest" description="Disordered" evidence="1">
    <location>
        <begin position="327"/>
        <end position="350"/>
    </location>
</feature>
<feature type="compositionally biased region" description="Polar residues" evidence="1">
    <location>
        <begin position="334"/>
        <end position="350"/>
    </location>
</feature>
<dbReference type="OrthoDB" id="1524783at2"/>
<dbReference type="eggNOG" id="ENOG50316E9">
    <property type="taxonomic scope" value="Bacteria"/>
</dbReference>
<gene>
    <name evidence="2" type="ORF">BCAL_2402</name>
</gene>
<name>A0A086ZTN7_9BIFI</name>
<sequence length="350" mass="39261">MGMANKRKTIEESAGPGRSLIRPQTLADIERREPDSKEIWYGHSILTSTLFPPTQPSADTDFVSKTNGTLEYVLEAGIDPEERKRKFPYGKYPRLIMAWIAKQIRTAGKMKTEYVDPQTRTITIPSIWQMCNELGLQRGGKTADKIQEQLRLLLSSHITIRKTTGFSGGKMHDMISLPIVEAVRFKESDTNAAFSGSAFVLTKEVYERLARESAPFDTRASSLLLSGRSVLPYDTYVWLTGSMRNLRHDLPVTWDWLYERFGDSISSKQNFHAKFRKALAKVRDVYPSVHVSVDEKGVTLHPSPTAIAARHLIDGEYVDEAIAQDVPDAVDPVSNPTPNQYDSPSENGGK</sequence>
<reference evidence="2 3" key="1">
    <citation type="submission" date="2014-03" db="EMBL/GenBank/DDBJ databases">
        <title>Genomics of Bifidobacteria.</title>
        <authorList>
            <person name="Ventura M."/>
            <person name="Milani C."/>
            <person name="Lugli G.A."/>
        </authorList>
    </citation>
    <scope>NUCLEOTIDE SEQUENCE [LARGE SCALE GENOMIC DNA]</scope>
    <source>
        <strain evidence="2 3">DSM 23973</strain>
    </source>
</reference>
<proteinExistence type="predicted"/>